<comment type="subcellular location">
    <subcellularLocation>
        <location evidence="1 12">Cytoplasm</location>
    </subcellularLocation>
</comment>
<gene>
    <name evidence="12" type="primary">murA</name>
    <name evidence="14" type="ordered locus">Csac_0926</name>
</gene>
<evidence type="ECO:0000256" key="9">
    <source>
        <dbReference type="ARBA" id="ARBA00023316"/>
    </source>
</evidence>
<dbReference type="EMBL" id="CP000679">
    <property type="protein sequence ID" value="ABP66540.2"/>
    <property type="molecule type" value="Genomic_DNA"/>
</dbReference>
<dbReference type="HOGENOM" id="CLU_027387_0_0_9"/>
<accession>A4XI05</accession>
<dbReference type="CDD" id="cd01555">
    <property type="entry name" value="UdpNAET"/>
    <property type="match status" value="1"/>
</dbReference>
<dbReference type="GO" id="GO:0008760">
    <property type="term" value="F:UDP-N-acetylglucosamine 1-carboxyvinyltransferase activity"/>
    <property type="evidence" value="ECO:0007669"/>
    <property type="project" value="UniProtKB-UniRule"/>
</dbReference>
<protein>
    <recommendedName>
        <fullName evidence="12">UDP-N-acetylglucosamine 1-carboxyvinyltransferase</fullName>
        <ecNumber evidence="12">2.5.1.7</ecNumber>
    </recommendedName>
    <alternativeName>
        <fullName evidence="12">Enoylpyruvate transferase</fullName>
    </alternativeName>
    <alternativeName>
        <fullName evidence="12">UDP-N-acetylglucosamine enolpyruvyl transferase</fullName>
        <shortName evidence="12">EPT</shortName>
    </alternativeName>
</protein>
<evidence type="ECO:0000256" key="3">
    <source>
        <dbReference type="ARBA" id="ARBA00022490"/>
    </source>
</evidence>
<feature type="domain" description="Enolpyruvate transferase" evidence="13">
    <location>
        <begin position="24"/>
        <end position="425"/>
    </location>
</feature>
<keyword evidence="12" id="KW-0670">Pyruvate</keyword>
<evidence type="ECO:0000256" key="7">
    <source>
        <dbReference type="ARBA" id="ARBA00022984"/>
    </source>
</evidence>
<keyword evidence="5 12" id="KW-0808">Transferase</keyword>
<dbReference type="InterPro" id="IPR050068">
    <property type="entry name" value="MurA_subfamily"/>
</dbReference>
<dbReference type="eggNOG" id="COG0766">
    <property type="taxonomic scope" value="Bacteria"/>
</dbReference>
<keyword evidence="4 12" id="KW-0132">Cell division</keyword>
<dbReference type="SUPFAM" id="SSF55205">
    <property type="entry name" value="EPT/RTPC-like"/>
    <property type="match status" value="1"/>
</dbReference>
<evidence type="ECO:0000313" key="15">
    <source>
        <dbReference type="Proteomes" id="UP000000256"/>
    </source>
</evidence>
<evidence type="ECO:0000256" key="6">
    <source>
        <dbReference type="ARBA" id="ARBA00022960"/>
    </source>
</evidence>
<evidence type="ECO:0000256" key="5">
    <source>
        <dbReference type="ARBA" id="ARBA00022679"/>
    </source>
</evidence>
<dbReference type="HAMAP" id="MF_00111">
    <property type="entry name" value="MurA"/>
    <property type="match status" value="1"/>
</dbReference>
<evidence type="ECO:0000256" key="4">
    <source>
        <dbReference type="ARBA" id="ARBA00022618"/>
    </source>
</evidence>
<dbReference type="GO" id="GO:0009252">
    <property type="term" value="P:peptidoglycan biosynthetic process"/>
    <property type="evidence" value="ECO:0007669"/>
    <property type="project" value="UniProtKB-UniRule"/>
</dbReference>
<keyword evidence="7 12" id="KW-0573">Peptidoglycan synthesis</keyword>
<dbReference type="Pfam" id="PF00275">
    <property type="entry name" value="EPSP_synthase"/>
    <property type="match status" value="1"/>
</dbReference>
<dbReference type="InterPro" id="IPR036968">
    <property type="entry name" value="Enolpyruvate_Tfrase_sf"/>
</dbReference>
<feature type="binding site" evidence="12">
    <location>
        <position position="347"/>
    </location>
    <ligand>
        <name>UDP-N-acetyl-alpha-D-glucosamine</name>
        <dbReference type="ChEBI" id="CHEBI:57705"/>
    </ligand>
</feature>
<comment type="catalytic activity">
    <reaction evidence="11 12">
        <text>phosphoenolpyruvate + UDP-N-acetyl-alpha-D-glucosamine = UDP-N-acetyl-3-O-(1-carboxyvinyl)-alpha-D-glucosamine + phosphate</text>
        <dbReference type="Rhea" id="RHEA:18681"/>
        <dbReference type="ChEBI" id="CHEBI:43474"/>
        <dbReference type="ChEBI" id="CHEBI:57705"/>
        <dbReference type="ChEBI" id="CHEBI:58702"/>
        <dbReference type="ChEBI" id="CHEBI:68483"/>
        <dbReference type="EC" id="2.5.1.7"/>
    </reaction>
</comment>
<comment type="pathway">
    <text evidence="2 12">Cell wall biogenesis; peptidoglycan biosynthesis.</text>
</comment>
<dbReference type="NCBIfam" id="NF006873">
    <property type="entry name" value="PRK09369.1"/>
    <property type="match status" value="1"/>
</dbReference>
<evidence type="ECO:0000256" key="12">
    <source>
        <dbReference type="HAMAP-Rule" id="MF_00111"/>
    </source>
</evidence>
<feature type="modified residue" description="2-(S-cysteinyl)pyruvic acid O-phosphothioketal" evidence="12">
    <location>
        <position position="134"/>
    </location>
</feature>
<name>A4XI05_CALS8</name>
<dbReference type="EC" id="2.5.1.7" evidence="12"/>
<dbReference type="InterPro" id="IPR013792">
    <property type="entry name" value="RNA3'P_cycl/enolpyr_Trfase_a/b"/>
</dbReference>
<dbReference type="PANTHER" id="PTHR43783">
    <property type="entry name" value="UDP-N-ACETYLGLUCOSAMINE 1-CARBOXYVINYLTRANSFERASE"/>
    <property type="match status" value="1"/>
</dbReference>
<dbReference type="GO" id="GO:0005737">
    <property type="term" value="C:cytoplasm"/>
    <property type="evidence" value="ECO:0007669"/>
    <property type="project" value="UniProtKB-SubCell"/>
</dbReference>
<feature type="active site" description="Proton donor" evidence="12">
    <location>
        <position position="134"/>
    </location>
</feature>
<dbReference type="GO" id="GO:0051301">
    <property type="term" value="P:cell division"/>
    <property type="evidence" value="ECO:0007669"/>
    <property type="project" value="UniProtKB-KW"/>
</dbReference>
<keyword evidence="6 12" id="KW-0133">Cell shape</keyword>
<feature type="binding site" evidence="12">
    <location>
        <position position="109"/>
    </location>
    <ligand>
        <name>UDP-N-acetyl-alpha-D-glucosamine</name>
        <dbReference type="ChEBI" id="CHEBI:57705"/>
    </ligand>
</feature>
<keyword evidence="15" id="KW-1185">Reference proteome</keyword>
<evidence type="ECO:0000256" key="10">
    <source>
        <dbReference type="ARBA" id="ARBA00038367"/>
    </source>
</evidence>
<comment type="function">
    <text evidence="12">Cell wall formation. Adds enolpyruvyl to UDP-N-acetylglucosamine.</text>
</comment>
<reference evidence="14 15" key="1">
    <citation type="journal article" date="2008" name="Appl. Environ. Microbiol.">
        <title>Hydrogenomics of the extremely thermophilic bacterium Caldicellulosiruptor saccharolyticus.</title>
        <authorList>
            <person name="van de Werken H.J."/>
            <person name="Verhaart M.R."/>
            <person name="VanFossen A.L."/>
            <person name="Willquist K."/>
            <person name="Lewis D.L."/>
            <person name="Nichols J.D."/>
            <person name="Goorissen H.P."/>
            <person name="Mongodin E.F."/>
            <person name="Nelson K.E."/>
            <person name="van Niel E.W."/>
            <person name="Stams A.J."/>
            <person name="Ward D.E."/>
            <person name="de Vos W.M."/>
            <person name="van der Oost J."/>
            <person name="Kelly R.M."/>
            <person name="Kengen S.W."/>
        </authorList>
    </citation>
    <scope>NUCLEOTIDE SEQUENCE [LARGE SCALE GENOMIC DNA]</scope>
    <source>
        <strain evidence="15">ATCC 43494 / DSM 8903 / Tp8T 6331</strain>
    </source>
</reference>
<evidence type="ECO:0000256" key="1">
    <source>
        <dbReference type="ARBA" id="ARBA00004496"/>
    </source>
</evidence>
<sequence>MNKIICDTIVGALQGTNMQKLIIEGPTFLYGEIEIEGAKNAALPILTASILAEGQVIIKNVPDIADVRHTIEILEYLGCKTRFEDNIAYIDPTSIKNFTIPPQYAKMMRSSILFLGAILSKFKKVRLTNHPGGCEIGQRPIDLHISSFAQLGIDVFEYDNTIECRCDSVKGGEVFLPIPSVGATENIILASVFCDGEVIIRNAAKEPEIADLCHFLNKLGARIKGAGTHTIKIEGVKRLRNEVEHYIVIPDRIVAGTYLCAVATCGGEVLLKNVFPRHLDSILHILKSAGCKIKEQRDMVYIKKDRRLKGNQKITTHYYPGFPTDLQAPVCTVFSIAEGVTIIKETIFESRFKHVPELNKMGAQIHVEKDIAIINGVEKLRGCQVFAQDLRGGAALFIAGLCAEGKTEIVTAEHIDRGYERIEEKYSTLGAKIRRGQ</sequence>
<dbReference type="KEGG" id="csc:Csac_0926"/>
<keyword evidence="8 12" id="KW-0131">Cell cycle</keyword>
<dbReference type="GO" id="GO:0071555">
    <property type="term" value="P:cell wall organization"/>
    <property type="evidence" value="ECO:0007669"/>
    <property type="project" value="UniProtKB-KW"/>
</dbReference>
<organism evidence="14 15">
    <name type="scientific">Caldicellulosiruptor saccharolyticus (strain ATCC 43494 / DSM 8903 / Tp8T 6331)</name>
    <dbReference type="NCBI Taxonomy" id="351627"/>
    <lineage>
        <taxon>Bacteria</taxon>
        <taxon>Bacillati</taxon>
        <taxon>Bacillota</taxon>
        <taxon>Bacillota incertae sedis</taxon>
        <taxon>Caldicellulosiruptorales</taxon>
        <taxon>Caldicellulosiruptoraceae</taxon>
        <taxon>Caldicellulosiruptor</taxon>
    </lineage>
</organism>
<dbReference type="InterPro" id="IPR005750">
    <property type="entry name" value="UDP_GlcNAc_COvinyl_MurA"/>
</dbReference>
<evidence type="ECO:0000256" key="11">
    <source>
        <dbReference type="ARBA" id="ARBA00047527"/>
    </source>
</evidence>
<dbReference type="AlphaFoldDB" id="A4XI05"/>
<comment type="caution">
    <text evidence="12">Lacks conserved residue(s) required for the propagation of feature annotation.</text>
</comment>
<keyword evidence="3 12" id="KW-0963">Cytoplasm</keyword>
<dbReference type="Proteomes" id="UP000000256">
    <property type="component" value="Chromosome"/>
</dbReference>
<keyword evidence="9 12" id="KW-0961">Cell wall biogenesis/degradation</keyword>
<comment type="similarity">
    <text evidence="10 12">Belongs to the EPSP synthase family. MurA subfamily.</text>
</comment>
<dbReference type="Gene3D" id="3.65.10.10">
    <property type="entry name" value="Enolpyruvate transferase domain"/>
    <property type="match status" value="2"/>
</dbReference>
<dbReference type="GO" id="GO:0008360">
    <property type="term" value="P:regulation of cell shape"/>
    <property type="evidence" value="ECO:0007669"/>
    <property type="project" value="UniProtKB-KW"/>
</dbReference>
<proteinExistence type="inferred from homology"/>
<dbReference type="UniPathway" id="UPA00219"/>
<feature type="binding site" evidence="12">
    <location>
        <position position="325"/>
    </location>
    <ligand>
        <name>UDP-N-acetyl-alpha-D-glucosamine</name>
        <dbReference type="ChEBI" id="CHEBI:57705"/>
    </ligand>
</feature>
<feature type="binding site" evidence="12">
    <location>
        <begin position="139"/>
        <end position="143"/>
    </location>
    <ligand>
        <name>UDP-N-acetyl-alpha-D-glucosamine</name>
        <dbReference type="ChEBI" id="CHEBI:57705"/>
    </ligand>
</feature>
<dbReference type="PANTHER" id="PTHR43783:SF2">
    <property type="entry name" value="UDP-N-ACETYLGLUCOSAMINE 1-CARBOXYVINYLTRANSFERASE 2"/>
    <property type="match status" value="1"/>
</dbReference>
<evidence type="ECO:0000313" key="14">
    <source>
        <dbReference type="EMBL" id="ABP66540.2"/>
    </source>
</evidence>
<dbReference type="NCBIfam" id="TIGR01072">
    <property type="entry name" value="murA"/>
    <property type="match status" value="1"/>
</dbReference>
<dbReference type="STRING" id="351627.Csac_0926"/>
<evidence type="ECO:0000256" key="2">
    <source>
        <dbReference type="ARBA" id="ARBA00004752"/>
    </source>
</evidence>
<feature type="binding site" evidence="12">
    <location>
        <begin position="39"/>
        <end position="40"/>
    </location>
    <ligand>
        <name>phosphoenolpyruvate</name>
        <dbReference type="ChEBI" id="CHEBI:58702"/>
    </ligand>
</feature>
<evidence type="ECO:0000259" key="13">
    <source>
        <dbReference type="Pfam" id="PF00275"/>
    </source>
</evidence>
<evidence type="ECO:0000256" key="8">
    <source>
        <dbReference type="ARBA" id="ARBA00023306"/>
    </source>
</evidence>
<dbReference type="GO" id="GO:0019277">
    <property type="term" value="P:UDP-N-acetylgalactosamine biosynthetic process"/>
    <property type="evidence" value="ECO:0007669"/>
    <property type="project" value="InterPro"/>
</dbReference>
<dbReference type="InterPro" id="IPR001986">
    <property type="entry name" value="Enolpyruvate_Tfrase_dom"/>
</dbReference>